<gene>
    <name evidence="12" type="ORF">KP79_PYT19206</name>
</gene>
<dbReference type="Gene3D" id="3.30.2160.10">
    <property type="entry name" value="Hect, E3 ligase catalytic domain"/>
    <property type="match status" value="1"/>
</dbReference>
<dbReference type="UniPathway" id="UPA00143"/>
<dbReference type="GO" id="GO:0016567">
    <property type="term" value="P:protein ubiquitination"/>
    <property type="evidence" value="ECO:0007669"/>
    <property type="project" value="UniProtKB-UniPathway"/>
</dbReference>
<dbReference type="OrthoDB" id="5987976at2759"/>
<reference evidence="12 13" key="1">
    <citation type="journal article" date="2017" name="Nat. Ecol. Evol.">
        <title>Scallop genome provides insights into evolution of bilaterian karyotype and development.</title>
        <authorList>
            <person name="Wang S."/>
            <person name="Zhang J."/>
            <person name="Jiao W."/>
            <person name="Li J."/>
            <person name="Xun X."/>
            <person name="Sun Y."/>
            <person name="Guo X."/>
            <person name="Huan P."/>
            <person name="Dong B."/>
            <person name="Zhang L."/>
            <person name="Hu X."/>
            <person name="Sun X."/>
            <person name="Wang J."/>
            <person name="Zhao C."/>
            <person name="Wang Y."/>
            <person name="Wang D."/>
            <person name="Huang X."/>
            <person name="Wang R."/>
            <person name="Lv J."/>
            <person name="Li Y."/>
            <person name="Zhang Z."/>
            <person name="Liu B."/>
            <person name="Lu W."/>
            <person name="Hui Y."/>
            <person name="Liang J."/>
            <person name="Zhou Z."/>
            <person name="Hou R."/>
            <person name="Li X."/>
            <person name="Liu Y."/>
            <person name="Li H."/>
            <person name="Ning X."/>
            <person name="Lin Y."/>
            <person name="Zhao L."/>
            <person name="Xing Q."/>
            <person name="Dou J."/>
            <person name="Li Y."/>
            <person name="Mao J."/>
            <person name="Guo H."/>
            <person name="Dou H."/>
            <person name="Li T."/>
            <person name="Mu C."/>
            <person name="Jiang W."/>
            <person name="Fu Q."/>
            <person name="Fu X."/>
            <person name="Miao Y."/>
            <person name="Liu J."/>
            <person name="Yu Q."/>
            <person name="Li R."/>
            <person name="Liao H."/>
            <person name="Li X."/>
            <person name="Kong Y."/>
            <person name="Jiang Z."/>
            <person name="Chourrout D."/>
            <person name="Li R."/>
            <person name="Bao Z."/>
        </authorList>
    </citation>
    <scope>NUCLEOTIDE SEQUENCE [LARGE SCALE GENOMIC DNA]</scope>
    <source>
        <strain evidence="12 13">PY_sf001</strain>
    </source>
</reference>
<accession>A0A210PW11</accession>
<dbReference type="InterPro" id="IPR036020">
    <property type="entry name" value="WW_dom_sf"/>
</dbReference>
<organism evidence="12 13">
    <name type="scientific">Mizuhopecten yessoensis</name>
    <name type="common">Japanese scallop</name>
    <name type="synonym">Patinopecten yessoensis</name>
    <dbReference type="NCBI Taxonomy" id="6573"/>
    <lineage>
        <taxon>Eukaryota</taxon>
        <taxon>Metazoa</taxon>
        <taxon>Spiralia</taxon>
        <taxon>Lophotrochozoa</taxon>
        <taxon>Mollusca</taxon>
        <taxon>Bivalvia</taxon>
        <taxon>Autobranchia</taxon>
        <taxon>Pteriomorphia</taxon>
        <taxon>Pectinida</taxon>
        <taxon>Pectinoidea</taxon>
        <taxon>Pectinidae</taxon>
        <taxon>Mizuhopecten</taxon>
    </lineage>
</organism>
<protein>
    <recommendedName>
        <fullName evidence="3">HECT-type E3 ubiquitin transferase</fullName>
        <ecNumber evidence="3">2.3.2.26</ecNumber>
    </recommendedName>
</protein>
<dbReference type="Proteomes" id="UP000242188">
    <property type="component" value="Unassembled WGS sequence"/>
</dbReference>
<feature type="compositionally biased region" description="Basic and acidic residues" evidence="8">
    <location>
        <begin position="1094"/>
        <end position="1103"/>
    </location>
</feature>
<evidence type="ECO:0000256" key="8">
    <source>
        <dbReference type="SAM" id="MobiDB-lite"/>
    </source>
</evidence>
<dbReference type="PANTHER" id="PTHR11254">
    <property type="entry name" value="HECT DOMAIN UBIQUITIN-PROTEIN LIGASE"/>
    <property type="match status" value="1"/>
</dbReference>
<feature type="region of interest" description="Disordered" evidence="8">
    <location>
        <begin position="339"/>
        <end position="362"/>
    </location>
</feature>
<evidence type="ECO:0000259" key="10">
    <source>
        <dbReference type="PROSITE" id="PS50020"/>
    </source>
</evidence>
<keyword evidence="6 7" id="KW-0833">Ubl conjugation pathway</keyword>
<dbReference type="SMART" id="SM00239">
    <property type="entry name" value="C2"/>
    <property type="match status" value="1"/>
</dbReference>
<dbReference type="Pfam" id="PF18436">
    <property type="entry name" value="HECW1_helix"/>
    <property type="match status" value="1"/>
</dbReference>
<evidence type="ECO:0000256" key="3">
    <source>
        <dbReference type="ARBA" id="ARBA00012485"/>
    </source>
</evidence>
<feature type="region of interest" description="Disordered" evidence="8">
    <location>
        <begin position="455"/>
        <end position="486"/>
    </location>
</feature>
<dbReference type="EC" id="2.3.2.26" evidence="3"/>
<dbReference type="SMART" id="SM00456">
    <property type="entry name" value="WW"/>
    <property type="match status" value="2"/>
</dbReference>
<feature type="region of interest" description="Disordered" evidence="8">
    <location>
        <begin position="390"/>
        <end position="414"/>
    </location>
</feature>
<dbReference type="InterPro" id="IPR000569">
    <property type="entry name" value="HECT_dom"/>
</dbReference>
<feature type="compositionally biased region" description="Polar residues" evidence="8">
    <location>
        <begin position="461"/>
        <end position="473"/>
    </location>
</feature>
<comment type="caution">
    <text evidence="12">The sequence shown here is derived from an EMBL/GenBank/DDBJ whole genome shotgun (WGS) entry which is preliminary data.</text>
</comment>
<feature type="compositionally biased region" description="Low complexity" evidence="8">
    <location>
        <begin position="984"/>
        <end position="998"/>
    </location>
</feature>
<dbReference type="PROSITE" id="PS50004">
    <property type="entry name" value="C2"/>
    <property type="match status" value="1"/>
</dbReference>
<dbReference type="Gene3D" id="2.60.40.2840">
    <property type="match status" value="1"/>
</dbReference>
<dbReference type="Pfam" id="PF16562">
    <property type="entry name" value="HECW_N"/>
    <property type="match status" value="1"/>
</dbReference>
<feature type="domain" description="C2" evidence="9">
    <location>
        <begin position="167"/>
        <end position="299"/>
    </location>
</feature>
<feature type="compositionally biased region" description="Polar residues" evidence="8">
    <location>
        <begin position="1183"/>
        <end position="1199"/>
    </location>
</feature>
<feature type="region of interest" description="Disordered" evidence="8">
    <location>
        <begin position="1310"/>
        <end position="1355"/>
    </location>
</feature>
<dbReference type="Gene3D" id="2.20.70.10">
    <property type="match status" value="2"/>
</dbReference>
<comment type="pathway">
    <text evidence="2">Protein modification; protein ubiquitination.</text>
</comment>
<evidence type="ECO:0000259" key="11">
    <source>
        <dbReference type="PROSITE" id="PS50237"/>
    </source>
</evidence>
<keyword evidence="4" id="KW-0808">Transferase</keyword>
<feature type="compositionally biased region" description="Basic and acidic residues" evidence="8">
    <location>
        <begin position="341"/>
        <end position="355"/>
    </location>
</feature>
<feature type="compositionally biased region" description="Pro residues" evidence="8">
    <location>
        <begin position="792"/>
        <end position="803"/>
    </location>
</feature>
<dbReference type="CDD" id="cd00078">
    <property type="entry name" value="HECTc"/>
    <property type="match status" value="1"/>
</dbReference>
<dbReference type="SUPFAM" id="SSF51045">
    <property type="entry name" value="WW domain"/>
    <property type="match status" value="2"/>
</dbReference>
<feature type="compositionally biased region" description="Low complexity" evidence="8">
    <location>
        <begin position="1137"/>
        <end position="1171"/>
    </location>
</feature>
<dbReference type="STRING" id="6573.A0A210PW11"/>
<dbReference type="SMART" id="SM00119">
    <property type="entry name" value="HECTc"/>
    <property type="match status" value="1"/>
</dbReference>
<evidence type="ECO:0000256" key="6">
    <source>
        <dbReference type="ARBA" id="ARBA00022786"/>
    </source>
</evidence>
<evidence type="ECO:0000313" key="13">
    <source>
        <dbReference type="Proteomes" id="UP000242188"/>
    </source>
</evidence>
<evidence type="ECO:0000256" key="4">
    <source>
        <dbReference type="ARBA" id="ARBA00022679"/>
    </source>
</evidence>
<dbReference type="Gene3D" id="2.60.40.150">
    <property type="entry name" value="C2 domain"/>
    <property type="match status" value="1"/>
</dbReference>
<feature type="compositionally biased region" description="Polar residues" evidence="8">
    <location>
        <begin position="904"/>
        <end position="916"/>
    </location>
</feature>
<dbReference type="Pfam" id="PF00168">
    <property type="entry name" value="C2"/>
    <property type="match status" value="1"/>
</dbReference>
<dbReference type="InterPro" id="IPR000008">
    <property type="entry name" value="C2_dom"/>
</dbReference>
<feature type="region of interest" description="Disordered" evidence="8">
    <location>
        <begin position="552"/>
        <end position="640"/>
    </location>
</feature>
<dbReference type="InterPro" id="IPR001202">
    <property type="entry name" value="WW_dom"/>
</dbReference>
<feature type="domain" description="WW" evidence="10">
    <location>
        <begin position="1247"/>
        <end position="1280"/>
    </location>
</feature>
<dbReference type="FunFam" id="3.30.2160.10:FF:000001">
    <property type="entry name" value="E3 ubiquitin-protein ligase NEDD4-like"/>
    <property type="match status" value="1"/>
</dbReference>
<feature type="compositionally biased region" description="Polar residues" evidence="8">
    <location>
        <begin position="561"/>
        <end position="581"/>
    </location>
</feature>
<dbReference type="GO" id="GO:0006511">
    <property type="term" value="P:ubiquitin-dependent protein catabolic process"/>
    <property type="evidence" value="ECO:0007669"/>
    <property type="project" value="TreeGrafter"/>
</dbReference>
<comment type="catalytic activity">
    <reaction evidence="1">
        <text>S-ubiquitinyl-[E2 ubiquitin-conjugating enzyme]-L-cysteine + [acceptor protein]-L-lysine = [E2 ubiquitin-conjugating enzyme]-L-cysteine + N(6)-ubiquitinyl-[acceptor protein]-L-lysine.</text>
        <dbReference type="EC" id="2.3.2.26"/>
    </reaction>
</comment>
<dbReference type="CDD" id="cd00201">
    <property type="entry name" value="WW"/>
    <property type="match status" value="2"/>
</dbReference>
<feature type="region of interest" description="Disordered" evidence="8">
    <location>
        <begin position="719"/>
        <end position="961"/>
    </location>
</feature>
<evidence type="ECO:0000256" key="5">
    <source>
        <dbReference type="ARBA" id="ARBA00022737"/>
    </source>
</evidence>
<evidence type="ECO:0000256" key="7">
    <source>
        <dbReference type="PROSITE-ProRule" id="PRU00104"/>
    </source>
</evidence>
<evidence type="ECO:0000256" key="2">
    <source>
        <dbReference type="ARBA" id="ARBA00004906"/>
    </source>
</evidence>
<dbReference type="PROSITE" id="PS50237">
    <property type="entry name" value="HECT"/>
    <property type="match status" value="1"/>
</dbReference>
<dbReference type="InterPro" id="IPR032348">
    <property type="entry name" value="HECW_N"/>
</dbReference>
<keyword evidence="13" id="KW-1185">Reference proteome</keyword>
<dbReference type="PROSITE" id="PS01159">
    <property type="entry name" value="WW_DOMAIN_1"/>
    <property type="match status" value="2"/>
</dbReference>
<feature type="region of interest" description="Disordered" evidence="8">
    <location>
        <begin position="1094"/>
        <end position="1121"/>
    </location>
</feature>
<feature type="compositionally biased region" description="Polar residues" evidence="8">
    <location>
        <begin position="833"/>
        <end position="851"/>
    </location>
</feature>
<feature type="region of interest" description="Disordered" evidence="8">
    <location>
        <begin position="1133"/>
        <end position="1253"/>
    </location>
</feature>
<feature type="active site" description="Glycyl thioester intermediate" evidence="7">
    <location>
        <position position="1966"/>
    </location>
</feature>
<dbReference type="SUPFAM" id="SSF56204">
    <property type="entry name" value="Hect, E3 ligase catalytic domain"/>
    <property type="match status" value="1"/>
</dbReference>
<dbReference type="InterPro" id="IPR050409">
    <property type="entry name" value="E3_ubiq-protein_ligase"/>
</dbReference>
<evidence type="ECO:0000259" key="9">
    <source>
        <dbReference type="PROSITE" id="PS50004"/>
    </source>
</evidence>
<feature type="compositionally biased region" description="Polar residues" evidence="8">
    <location>
        <begin position="1310"/>
        <end position="1340"/>
    </location>
</feature>
<dbReference type="FunFam" id="3.30.2410.10:FF:000002">
    <property type="entry name" value="E3 ubiquitin-protein ligase HECW2"/>
    <property type="match status" value="1"/>
</dbReference>
<dbReference type="PANTHER" id="PTHR11254:SF320">
    <property type="entry name" value="HECT-TYPE E3 UBIQUITIN TRANSFERASE"/>
    <property type="match status" value="1"/>
</dbReference>
<keyword evidence="5" id="KW-0677">Repeat</keyword>
<dbReference type="Gene3D" id="3.30.2410.10">
    <property type="entry name" value="Hect, E3 ligase catalytic domain"/>
    <property type="match status" value="1"/>
</dbReference>
<dbReference type="GO" id="GO:0048814">
    <property type="term" value="P:regulation of dendrite morphogenesis"/>
    <property type="evidence" value="ECO:0007669"/>
    <property type="project" value="TreeGrafter"/>
</dbReference>
<dbReference type="EMBL" id="NEDP02005456">
    <property type="protein sequence ID" value="OWF40681.1"/>
    <property type="molecule type" value="Genomic_DNA"/>
</dbReference>
<dbReference type="GO" id="GO:0061630">
    <property type="term" value="F:ubiquitin protein ligase activity"/>
    <property type="evidence" value="ECO:0007669"/>
    <property type="project" value="UniProtKB-EC"/>
</dbReference>
<evidence type="ECO:0000313" key="12">
    <source>
        <dbReference type="EMBL" id="OWF40681.1"/>
    </source>
</evidence>
<feature type="compositionally biased region" description="Polar residues" evidence="8">
    <location>
        <begin position="403"/>
        <end position="413"/>
    </location>
</feature>
<dbReference type="Pfam" id="PF00632">
    <property type="entry name" value="HECT"/>
    <property type="match status" value="1"/>
</dbReference>
<evidence type="ECO:0000256" key="1">
    <source>
        <dbReference type="ARBA" id="ARBA00000885"/>
    </source>
</evidence>
<feature type="compositionally biased region" description="Polar residues" evidence="8">
    <location>
        <begin position="926"/>
        <end position="942"/>
    </location>
</feature>
<proteinExistence type="predicted"/>
<feature type="compositionally biased region" description="Low complexity" evidence="8">
    <location>
        <begin position="891"/>
        <end position="903"/>
    </location>
</feature>
<dbReference type="SUPFAM" id="SSF49562">
    <property type="entry name" value="C2 domain (Calcium/lipid-binding domain, CaLB)"/>
    <property type="match status" value="1"/>
</dbReference>
<dbReference type="GO" id="GO:0005737">
    <property type="term" value="C:cytoplasm"/>
    <property type="evidence" value="ECO:0007669"/>
    <property type="project" value="TreeGrafter"/>
</dbReference>
<dbReference type="FunFam" id="3.90.1750.10:FF:000079">
    <property type="entry name" value="E3 ubiquitin-protein ligase"/>
    <property type="match status" value="1"/>
</dbReference>
<feature type="domain" description="HECT" evidence="11">
    <location>
        <begin position="1663"/>
        <end position="1998"/>
    </location>
</feature>
<dbReference type="InterPro" id="IPR035892">
    <property type="entry name" value="C2_domain_sf"/>
</dbReference>
<feature type="domain" description="WW" evidence="10">
    <location>
        <begin position="1426"/>
        <end position="1459"/>
    </location>
</feature>
<feature type="region of interest" description="Disordered" evidence="8">
    <location>
        <begin position="974"/>
        <end position="1068"/>
    </location>
</feature>
<sequence length="1998" mass="220211">MAEAIPRCPADFSAADDLSLPTPSSPLMAHMNPLHIRERSNSESDIATLSPQNLSCLEVDRSFVDLSSDSTIRVQWDIKEDVGSNDLIGLYPSGETDSSKFLDSKNRGVNGGQTGQILWDLTEVTHHFTDVESRITFKYFLGTTGELVATSQSVCVKNPMVTSQTEEDGTVTIVESKEESAAKLNKLKLTIADVEATNLKKGMFFNPDPYIKMTIHPGKLCPSTSHHHHELRSNICPNTTNPHWPHATFALESYPTDIMEFEIKDKFAKSRPTISRFLGRASLTVQKVIDKSGRGPTAFSLDLTKRNPSDSVSGMLKFSAGIDKWKEGDTAKRKTAILKHAQSEDEGHTNRERKPNFRKSSLPENIALQKTVNRCPMHHQTDLELALTAKDSNSEDQEDSGISMYNISGSQNRIPGDVDIDLVENKEELLSCSPPNLASVPSIICDFHNHLDVPNSRTDETVTPSSSDNSGGSEITPEPNHPHLVPSLDAWVTTTLSNDDHSLTAPSVASDSSDGWSAAVSSDHVVDSNGDMDITGLESAAALEAEACGQTRARKPLPVIPSNTPQSSGQDSRENTSSGHTSPREGISCGLSFPREGTSHGLSSPREETSGGVSSPREQTSGGVSSPREGTSCGLTSPGNVIAGDLSLPVTCGSVTNMNVIVSDVTSADVINSNVTSMDVIASIVMSPLEEQGDSPLGCVIGEETSLGHELDGVENRAGSVVSNGETVTPCVAPPSLPPRTYKAPPLPPRQRSDDAPPLPPRTPERNDKPSFTPGALMSPGTTSIVPDPGSLEPPPPPLPPRRYSPIPHLSVGAGAVGAVIEREDSASDRNSFDSMETFQGSQENLLSESPNVIGAEGATPRPRAMRTDTDAPGLEEEGGKKRRRRKKNSGDSSSNNSSVSESPQHTGSKSGASRHNVSEPPPPQGSKSGGNRHSTSDTALSPCSKVGGNRHSTSGAGGNGTVFAQLAMLPSIESVVSRDSRRSSTSPSSRSLEVSPRASPLSMQTSYSDSVSDRSRYTNRRSLPHNDTTFKQADLLHTTPQRPKLDRHSGIISATPNSASPPRVVPRGRILSEEEKQQNREQIVQQLQKWTQKLKDKGRSDTDDTLSVTSSEGTVSGCDNLSFQNDATGLLAPQVPTSAQPPSQSLASPTAGSRGSLASNSSEVLSSTAEGGNRTDQADGVQPSNGKTSDAASPSNAVVWQLRQPQQNAASSSQSQRQSKEGSQSPLPKLPARKKYVRVEPTPGDEPLPPGWEARVDSHGRIFYIDHINRTTTWQKPQNGQRAVQRRPTISSEQLQQLDRRYQSIRRTITQSQQDTENTSAESTSSGGSDNSPQTSAQSRIPVPPPPTLPPAEIQDNRLPAIKFLTRSDFFPILQSNDRAMVEYNRNGTLKHMISKIRRDAKNFDRYQHNRDLVSFMNLFVDTNIELPSNWEMKFDRSGKHFFIDHHRRLTTFIDPRLPTDVPPINPDFLHTSLFRNRSRPTVDEPSRLQHAPPPPPRHVAVTEVEDVPTTYNDKVVAFLRQPNLPDILKETYQGFSSHRLRDRINRIRSEGTEALDKMCNDMDLILLLSVFENDIMSYVPPHLVLTRTESPGETPQGSPIVQRANVRVPAPYKRDFQAKLRSFYRKLESKGYGQGPSKLKLMVRRDHVLEDSFNKIMSTPKKELMKSKLYITFVGEEGLDYGGPSREFFFLLSRELFNPYYGLFEYSANDTYTVQISPMSTVVENNLEWFRFAGRVLGLAVVHQYLLDAFFTRPFYKALLRVSWSLGDVEALDAEFHQSLMWVKENDITELDMDLTFSVNEEVFGQVTERELKLNGKTLAVTEKNKKEYIERMVKWRLERGVTEQTEGLIRGFHEVLDGRLVSMFDARELELVIAGTVEIDVHDWRRNTEYRSGYHDQHPVVQWFWTAIEKFDNERRLRLLQFVTGTSSIPYEGFSALRGSNGPRKFCIEKWGRVTSLPRAHTCFNRLDLPTYTSFDMLFEKLVTAVEETSTFGIE</sequence>
<feature type="region of interest" description="Disordered" evidence="8">
    <location>
        <begin position="1274"/>
        <end position="1298"/>
    </location>
</feature>
<dbReference type="Gene3D" id="3.90.1750.10">
    <property type="entry name" value="Hect, E3 ligase catalytic domains"/>
    <property type="match status" value="1"/>
</dbReference>
<feature type="compositionally biased region" description="Basic and acidic residues" evidence="8">
    <location>
        <begin position="821"/>
        <end position="832"/>
    </location>
</feature>
<feature type="compositionally biased region" description="Low complexity" evidence="8">
    <location>
        <begin position="1205"/>
        <end position="1226"/>
    </location>
</feature>
<dbReference type="InterPro" id="IPR035983">
    <property type="entry name" value="Hect_E3_ubiquitin_ligase"/>
</dbReference>
<name>A0A210PW11_MIZYE</name>
<dbReference type="InterPro" id="IPR040524">
    <property type="entry name" value="HECW1_helix"/>
</dbReference>
<feature type="compositionally biased region" description="Polar residues" evidence="8">
    <location>
        <begin position="611"/>
        <end position="624"/>
    </location>
</feature>
<dbReference type="PROSITE" id="PS50020">
    <property type="entry name" value="WW_DOMAIN_2"/>
    <property type="match status" value="2"/>
</dbReference>
<dbReference type="Pfam" id="PF00397">
    <property type="entry name" value="WW"/>
    <property type="match status" value="1"/>
</dbReference>